<evidence type="ECO:0000313" key="5">
    <source>
        <dbReference type="Proteomes" id="UP000032304"/>
    </source>
</evidence>
<dbReference type="Proteomes" id="UP000032304">
    <property type="component" value="Chromosome 5"/>
</dbReference>
<protein>
    <submittedName>
        <fullName evidence="4">Uncharacterized protein</fullName>
    </submittedName>
</protein>
<sequence length="687" mass="78608">MGTFPNKLVWYHRDKVYTMPRDKRIVLTLTFNDEFETDSCWVKEVATSITLVGENFLANAHPFLTQVPYNIVATRSTFSLDNTNSNTLSGIRFMTKFRFKLWWSTHWVGSSGKKMEYETPFMLLDKFDLGRPYVIMLPLIEGSFSTSLQPGVGDNVDICVESCVYMHGGDDLYNLVNEAMKVARLHLGSFRLMDEKRPPGIMDKFGWCTWDAFYCKFALQEARCPPGMLIIDDGWQSICINNDPIEKEGIDRAAVGDEKPYRLVKFQESYRFKDYESTITLSNKGIDVYVWHALCGYWGGIRPNVLGMPESRIIDTHVSPGLLRTMKDFVVCNIVRDRVGLVPPELAHQMYEDLHSHLKSVGIDGVKIDVIEVLELLSEDYGGHVELTKAYYKAHTVSLRKHFNGNAAILNMQQASGFFFLGTKTIALGRVGDYFWHSDPYGDLTRAFWLQRCHMVHYTYNSLWMGNFILPDWDIDFVGKYNFDLLRKVALRDGSILRCQHYARNTRDCLFEDPLHDSKTALKVWNLNKFSGVLGMFNCQGGGCNRKSPIFVEGVSMYAIYMYQSTKLKLMKWSQKIKVTLEPLKFELLIVSPVKILPQKQIQITPIGLVNILNSGDAIQLLAFDVDKNVVIIGVKGRGELKVFASEKPWGCTIDERRAEFGYDEQMVTTEIPWANSPMPSTVEYCF</sequence>
<evidence type="ECO:0000256" key="3">
    <source>
        <dbReference type="ARBA" id="ARBA00025404"/>
    </source>
</evidence>
<comment type="similarity">
    <text evidence="1">Belongs to the glycosyl hydrolases 36 family.</text>
</comment>
<dbReference type="eggNOG" id="ENOG502QTKB">
    <property type="taxonomic scope" value="Eukaryota"/>
</dbReference>
<dbReference type="InterPro" id="IPR008811">
    <property type="entry name" value="Glycosyl_hydrolases_36"/>
</dbReference>
<accession>A0A0D2RED8</accession>
<evidence type="ECO:0000256" key="2">
    <source>
        <dbReference type="ARBA" id="ARBA00023277"/>
    </source>
</evidence>
<evidence type="ECO:0000313" key="4">
    <source>
        <dbReference type="EMBL" id="KJB30224.1"/>
    </source>
</evidence>
<dbReference type="Gramene" id="KJB30224">
    <property type="protein sequence ID" value="KJB30224"/>
    <property type="gene ID" value="B456_005G133900"/>
</dbReference>
<dbReference type="InterPro" id="IPR017853">
    <property type="entry name" value="GH"/>
</dbReference>
<comment type="function">
    <text evidence="3">Transglycosidase operating by a ping-pong reaction mechanism. Involved in the synthesis of raffinose, a major soluble carbohydrate in seeds, roots and tubers.</text>
</comment>
<keyword evidence="2" id="KW-0119">Carbohydrate metabolism</keyword>
<dbReference type="SUPFAM" id="SSF51445">
    <property type="entry name" value="(Trans)glycosidases"/>
    <property type="match status" value="1"/>
</dbReference>
<dbReference type="PANTHER" id="PTHR31268:SF14">
    <property type="entry name" value="GALACTINOL--SUCROSE GALACTOSYLTRANSFERASE 5-RELATED"/>
    <property type="match status" value="1"/>
</dbReference>
<dbReference type="PANTHER" id="PTHR31268">
    <property type="match status" value="1"/>
</dbReference>
<dbReference type="EMBL" id="CM001744">
    <property type="protein sequence ID" value="KJB30224.1"/>
    <property type="molecule type" value="Genomic_DNA"/>
</dbReference>
<dbReference type="GO" id="GO:0047274">
    <property type="term" value="F:galactinol-sucrose galactosyltransferase activity"/>
    <property type="evidence" value="ECO:0007669"/>
    <property type="project" value="TreeGrafter"/>
</dbReference>
<dbReference type="OMA" id="FASEKPW"/>
<name>A0A0D2RED8_GOSRA</name>
<dbReference type="STRING" id="29730.A0A0D2RED8"/>
<keyword evidence="5" id="KW-1185">Reference proteome</keyword>
<proteinExistence type="inferred from homology"/>
<organism evidence="4 5">
    <name type="scientific">Gossypium raimondii</name>
    <name type="common">Peruvian cotton</name>
    <name type="synonym">Gossypium klotzschianum subsp. raimondii</name>
    <dbReference type="NCBI Taxonomy" id="29730"/>
    <lineage>
        <taxon>Eukaryota</taxon>
        <taxon>Viridiplantae</taxon>
        <taxon>Streptophyta</taxon>
        <taxon>Embryophyta</taxon>
        <taxon>Tracheophyta</taxon>
        <taxon>Spermatophyta</taxon>
        <taxon>Magnoliopsida</taxon>
        <taxon>eudicotyledons</taxon>
        <taxon>Gunneridae</taxon>
        <taxon>Pentapetalae</taxon>
        <taxon>rosids</taxon>
        <taxon>malvids</taxon>
        <taxon>Malvales</taxon>
        <taxon>Malvaceae</taxon>
        <taxon>Malvoideae</taxon>
        <taxon>Gossypium</taxon>
    </lineage>
</organism>
<dbReference type="Pfam" id="PF05691">
    <property type="entry name" value="Raffinose_syn"/>
    <property type="match status" value="3"/>
</dbReference>
<reference evidence="4 5" key="1">
    <citation type="journal article" date="2012" name="Nature">
        <title>Repeated polyploidization of Gossypium genomes and the evolution of spinnable cotton fibres.</title>
        <authorList>
            <person name="Paterson A.H."/>
            <person name="Wendel J.F."/>
            <person name="Gundlach H."/>
            <person name="Guo H."/>
            <person name="Jenkins J."/>
            <person name="Jin D."/>
            <person name="Llewellyn D."/>
            <person name="Showmaker K.C."/>
            <person name="Shu S."/>
            <person name="Udall J."/>
            <person name="Yoo M.J."/>
            <person name="Byers R."/>
            <person name="Chen W."/>
            <person name="Doron-Faigenboim A."/>
            <person name="Duke M.V."/>
            <person name="Gong L."/>
            <person name="Grimwood J."/>
            <person name="Grover C."/>
            <person name="Grupp K."/>
            <person name="Hu G."/>
            <person name="Lee T.H."/>
            <person name="Li J."/>
            <person name="Lin L."/>
            <person name="Liu T."/>
            <person name="Marler B.S."/>
            <person name="Page J.T."/>
            <person name="Roberts A.W."/>
            <person name="Romanel E."/>
            <person name="Sanders W.S."/>
            <person name="Szadkowski E."/>
            <person name="Tan X."/>
            <person name="Tang H."/>
            <person name="Xu C."/>
            <person name="Wang J."/>
            <person name="Wang Z."/>
            <person name="Zhang D."/>
            <person name="Zhang L."/>
            <person name="Ashrafi H."/>
            <person name="Bedon F."/>
            <person name="Bowers J.E."/>
            <person name="Brubaker C.L."/>
            <person name="Chee P.W."/>
            <person name="Das S."/>
            <person name="Gingle A.R."/>
            <person name="Haigler C.H."/>
            <person name="Harker D."/>
            <person name="Hoffmann L.V."/>
            <person name="Hovav R."/>
            <person name="Jones D.C."/>
            <person name="Lemke C."/>
            <person name="Mansoor S."/>
            <person name="ur Rahman M."/>
            <person name="Rainville L.N."/>
            <person name="Rambani A."/>
            <person name="Reddy U.K."/>
            <person name="Rong J.K."/>
            <person name="Saranga Y."/>
            <person name="Scheffler B.E."/>
            <person name="Scheffler J.A."/>
            <person name="Stelly D.M."/>
            <person name="Triplett B.A."/>
            <person name="Van Deynze A."/>
            <person name="Vaslin M.F."/>
            <person name="Waghmare V.N."/>
            <person name="Walford S.A."/>
            <person name="Wright R.J."/>
            <person name="Zaki E.A."/>
            <person name="Zhang T."/>
            <person name="Dennis E.S."/>
            <person name="Mayer K.F."/>
            <person name="Peterson D.G."/>
            <person name="Rokhsar D.S."/>
            <person name="Wang X."/>
            <person name="Schmutz J."/>
        </authorList>
    </citation>
    <scope>NUCLEOTIDE SEQUENCE [LARGE SCALE GENOMIC DNA]</scope>
</reference>
<gene>
    <name evidence="4" type="ORF">B456_005G133900</name>
</gene>
<dbReference type="AlphaFoldDB" id="A0A0D2RED8"/>
<evidence type="ECO:0000256" key="1">
    <source>
        <dbReference type="ARBA" id="ARBA00007240"/>
    </source>
</evidence>